<dbReference type="InterPro" id="IPR014031">
    <property type="entry name" value="Ketoacyl_synth_C"/>
</dbReference>
<dbReference type="InterPro" id="IPR018201">
    <property type="entry name" value="Ketoacyl_synth_AS"/>
</dbReference>
<dbReference type="PANTHER" id="PTHR11712:SF347">
    <property type="entry name" value="BETA KETOACYL-ACYL CARRIER PROTEIN SYNTHASE"/>
    <property type="match status" value="1"/>
</dbReference>
<dbReference type="GO" id="GO:0006633">
    <property type="term" value="P:fatty acid biosynthetic process"/>
    <property type="evidence" value="ECO:0007669"/>
    <property type="project" value="InterPro"/>
</dbReference>
<dbReference type="SUPFAM" id="SSF53901">
    <property type="entry name" value="Thiolase-like"/>
    <property type="match status" value="2"/>
</dbReference>
<evidence type="ECO:0000256" key="2">
    <source>
        <dbReference type="ARBA" id="ARBA00022679"/>
    </source>
</evidence>
<dbReference type="OrthoDB" id="9808669at2"/>
<dbReference type="InterPro" id="IPR014030">
    <property type="entry name" value="Ketoacyl_synth_N"/>
</dbReference>
<evidence type="ECO:0000313" key="6">
    <source>
        <dbReference type="Proteomes" id="UP000296469"/>
    </source>
</evidence>
<keyword evidence="2 3" id="KW-0808">Transferase</keyword>
<dbReference type="InterPro" id="IPR016039">
    <property type="entry name" value="Thiolase-like"/>
</dbReference>
<organism evidence="5 6">
    <name type="scientific">Cellulomonas shaoxiangyii</name>
    <dbReference type="NCBI Taxonomy" id="2566013"/>
    <lineage>
        <taxon>Bacteria</taxon>
        <taxon>Bacillati</taxon>
        <taxon>Actinomycetota</taxon>
        <taxon>Actinomycetes</taxon>
        <taxon>Micrococcales</taxon>
        <taxon>Cellulomonadaceae</taxon>
        <taxon>Cellulomonas</taxon>
    </lineage>
</organism>
<dbReference type="PROSITE" id="PS00606">
    <property type="entry name" value="KS3_1"/>
    <property type="match status" value="1"/>
</dbReference>
<dbReference type="PANTHER" id="PTHR11712">
    <property type="entry name" value="POLYKETIDE SYNTHASE-RELATED"/>
    <property type="match status" value="1"/>
</dbReference>
<reference evidence="5 6" key="1">
    <citation type="submission" date="2019-04" db="EMBL/GenBank/DDBJ databases">
        <title>Isolation and identification of Cellulomonas shaoxiangyii sp. Nov. isolated from feces of the Tibetan antelopes (Pantholops hodgsonii) in the Qinghai-Tibet plateau of China.</title>
        <authorList>
            <person name="Tian Z."/>
        </authorList>
    </citation>
    <scope>NUCLEOTIDE SEQUENCE [LARGE SCALE GENOMIC DNA]</scope>
    <source>
        <strain evidence="5 6">Z28</strain>
    </source>
</reference>
<dbReference type="KEGG" id="celz:E5225_00730"/>
<dbReference type="Pfam" id="PF02801">
    <property type="entry name" value="Ketoacyl-synt_C"/>
    <property type="match status" value="1"/>
</dbReference>
<dbReference type="Pfam" id="PF00109">
    <property type="entry name" value="ketoacyl-synt"/>
    <property type="match status" value="1"/>
</dbReference>
<dbReference type="Gene3D" id="3.40.47.10">
    <property type="match status" value="1"/>
</dbReference>
<sequence length="384" mass="37714">MTGVVVTGTGALSHAGTSVAGLWAGMVAGDPAPAPVTDPHVDVPALLYGVAGVPTARRRTAQLLVRAADEALAAAGGRAALPTPRRVGVVLGTAMGETGAHERRREGRPDAADPGDLVYGVAAALAEHVAARGPVVSVSNACAASAYAVVEAVDALAAGEVDAVLACGAESFSRVALGCFLRMGAVDATGCRPFARERAGTVFGEGAAVLVLERAEDAAARGATPLARVLGHARSCDADHPTAPAADGAQARRALVAALAAAGTNAASVAAVVPHGTGTAHNDLVESRMLADVLGARVRDVPLYSLKALLGHTGGAAGALATVAAVEILRRGAVPGNVPVGELDPDCPVHLPVGAPTPLGPGVAVVNAYAFGGNNVSLVLAGAA</sequence>
<name>A0A4P7SDY1_9CELL</name>
<gene>
    <name evidence="5" type="ORF">E5225_00730</name>
</gene>
<feature type="domain" description="Ketosynthase family 3 (KS3)" evidence="4">
    <location>
        <begin position="1"/>
        <end position="382"/>
    </location>
</feature>
<dbReference type="InterPro" id="IPR000794">
    <property type="entry name" value="Beta-ketoacyl_synthase"/>
</dbReference>
<dbReference type="InterPro" id="IPR020841">
    <property type="entry name" value="PKS_Beta-ketoAc_synthase_dom"/>
</dbReference>
<evidence type="ECO:0000256" key="1">
    <source>
        <dbReference type="ARBA" id="ARBA00008467"/>
    </source>
</evidence>
<dbReference type="RefSeq" id="WP_135975250.1">
    <property type="nucleotide sequence ID" value="NZ_CP039291.1"/>
</dbReference>
<dbReference type="Proteomes" id="UP000296469">
    <property type="component" value="Chromosome"/>
</dbReference>
<accession>A0A4P7SDY1</accession>
<evidence type="ECO:0000313" key="5">
    <source>
        <dbReference type="EMBL" id="QCB92299.1"/>
    </source>
</evidence>
<dbReference type="AlphaFoldDB" id="A0A4P7SDY1"/>
<proteinExistence type="inferred from homology"/>
<dbReference type="EMBL" id="CP039291">
    <property type="protein sequence ID" value="QCB92299.1"/>
    <property type="molecule type" value="Genomic_DNA"/>
</dbReference>
<dbReference type="SMART" id="SM00825">
    <property type="entry name" value="PKS_KS"/>
    <property type="match status" value="1"/>
</dbReference>
<evidence type="ECO:0000256" key="3">
    <source>
        <dbReference type="RuleBase" id="RU003694"/>
    </source>
</evidence>
<comment type="similarity">
    <text evidence="1 3">Belongs to the thiolase-like superfamily. Beta-ketoacyl-ACP synthases family.</text>
</comment>
<dbReference type="GO" id="GO:0004315">
    <property type="term" value="F:3-oxoacyl-[acyl-carrier-protein] synthase activity"/>
    <property type="evidence" value="ECO:0007669"/>
    <property type="project" value="InterPro"/>
</dbReference>
<keyword evidence="6" id="KW-1185">Reference proteome</keyword>
<protein>
    <submittedName>
        <fullName evidence="5">Beta-ketoacyl-[acyl-carrier-protein] synthase family protein</fullName>
    </submittedName>
</protein>
<evidence type="ECO:0000259" key="4">
    <source>
        <dbReference type="PROSITE" id="PS52004"/>
    </source>
</evidence>
<dbReference type="PROSITE" id="PS52004">
    <property type="entry name" value="KS3_2"/>
    <property type="match status" value="1"/>
</dbReference>